<dbReference type="EMBL" id="CYHG01000021">
    <property type="protein sequence ID" value="CUB06731.1"/>
    <property type="molecule type" value="Genomic_DNA"/>
</dbReference>
<dbReference type="Pfam" id="PF01252">
    <property type="entry name" value="Peptidase_A8"/>
    <property type="match status" value="1"/>
</dbReference>
<feature type="active site" evidence="9">
    <location>
        <position position="127"/>
    </location>
</feature>
<evidence type="ECO:0000256" key="2">
    <source>
        <dbReference type="ARBA" id="ARBA00022475"/>
    </source>
</evidence>
<evidence type="ECO:0000256" key="9">
    <source>
        <dbReference type="HAMAP-Rule" id="MF_00161"/>
    </source>
</evidence>
<evidence type="ECO:0000313" key="11">
    <source>
        <dbReference type="EMBL" id="CUB06731.1"/>
    </source>
</evidence>
<evidence type="ECO:0000256" key="4">
    <source>
        <dbReference type="ARBA" id="ARBA00022692"/>
    </source>
</evidence>
<keyword evidence="5 9" id="KW-0064">Aspartyl protease</keyword>
<keyword evidence="7 9" id="KW-1133">Transmembrane helix</keyword>
<accession>A0A0K6IUE3</accession>
<reference evidence="12" key="1">
    <citation type="submission" date="2015-08" db="EMBL/GenBank/DDBJ databases">
        <authorList>
            <person name="Varghese N."/>
        </authorList>
    </citation>
    <scope>NUCLEOTIDE SEQUENCE [LARGE SCALE GENOMIC DNA]</scope>
    <source>
        <strain evidence="12">JCM 18476</strain>
    </source>
</reference>
<evidence type="ECO:0000256" key="10">
    <source>
        <dbReference type="RuleBase" id="RU004181"/>
    </source>
</evidence>
<dbReference type="UniPathway" id="UPA00665"/>
<dbReference type="HAMAP" id="MF_00161">
    <property type="entry name" value="LspA"/>
    <property type="match status" value="1"/>
</dbReference>
<feature type="active site" evidence="9">
    <location>
        <position position="145"/>
    </location>
</feature>
<dbReference type="Proteomes" id="UP000182769">
    <property type="component" value="Unassembled WGS sequence"/>
</dbReference>
<evidence type="ECO:0000256" key="6">
    <source>
        <dbReference type="ARBA" id="ARBA00022801"/>
    </source>
</evidence>
<comment type="subcellular location">
    <subcellularLocation>
        <location evidence="9">Cell membrane</location>
        <topology evidence="9">Multi-pass membrane protein</topology>
    </subcellularLocation>
</comment>
<keyword evidence="4 9" id="KW-0812">Transmembrane</keyword>
<dbReference type="AlphaFoldDB" id="A0A0K6IUE3"/>
<dbReference type="GO" id="GO:0005886">
    <property type="term" value="C:plasma membrane"/>
    <property type="evidence" value="ECO:0007669"/>
    <property type="project" value="UniProtKB-SubCell"/>
</dbReference>
<dbReference type="PANTHER" id="PTHR33695">
    <property type="entry name" value="LIPOPROTEIN SIGNAL PEPTIDASE"/>
    <property type="match status" value="1"/>
</dbReference>
<dbReference type="InterPro" id="IPR001872">
    <property type="entry name" value="Peptidase_A8"/>
</dbReference>
<proteinExistence type="inferred from homology"/>
<dbReference type="GO" id="GO:0004190">
    <property type="term" value="F:aspartic-type endopeptidase activity"/>
    <property type="evidence" value="ECO:0007669"/>
    <property type="project" value="UniProtKB-UniRule"/>
</dbReference>
<keyword evidence="8 9" id="KW-0472">Membrane</keyword>
<evidence type="ECO:0000256" key="3">
    <source>
        <dbReference type="ARBA" id="ARBA00022670"/>
    </source>
</evidence>
<keyword evidence="11" id="KW-0449">Lipoprotein</keyword>
<name>A0A0K6IUE3_9GAMM</name>
<comment type="caution">
    <text evidence="9">Lacks conserved residue(s) required for the propagation of feature annotation.</text>
</comment>
<dbReference type="PANTHER" id="PTHR33695:SF1">
    <property type="entry name" value="LIPOPROTEIN SIGNAL PEPTIDASE"/>
    <property type="match status" value="1"/>
</dbReference>
<evidence type="ECO:0000256" key="1">
    <source>
        <dbReference type="ARBA" id="ARBA00006139"/>
    </source>
</evidence>
<evidence type="ECO:0000313" key="12">
    <source>
        <dbReference type="Proteomes" id="UP000182769"/>
    </source>
</evidence>
<gene>
    <name evidence="9" type="primary">lspA</name>
    <name evidence="11" type="ORF">Ga0061065_12138</name>
</gene>
<keyword evidence="3 9" id="KW-0645">Protease</keyword>
<comment type="catalytic activity">
    <reaction evidence="9">
        <text>Release of signal peptides from bacterial membrane prolipoproteins. Hydrolyzes -Xaa-Yaa-Zaa-|-(S,diacylglyceryl)Cys-, in which Xaa is hydrophobic (preferably Leu), and Yaa (Ala or Ser) and Zaa (Gly or Ala) have small, neutral side chains.</text>
        <dbReference type="EC" id="3.4.23.36"/>
    </reaction>
</comment>
<sequence>MIKNDFPGTHRNRGVQILLVSMLTLALDQLSKWIALAYLLETPRVIEVTAFFNLRLGFNTGVSFGLFRDFFANAPELLALISLAIVAVLLIWAWRSDSFFERISLAVIAGGALGNIVDRWRQGAVTDFLDFHWAGWHWPTFNGADIFITLGAICLLLSGLRRTDETDWKEKQITGRRGPTRVN</sequence>
<dbReference type="STRING" id="1137284.GCA_001418205_03762"/>
<protein>
    <recommendedName>
        <fullName evidence="9">Lipoprotein signal peptidase</fullName>
        <ecNumber evidence="9">3.4.23.36</ecNumber>
    </recommendedName>
    <alternativeName>
        <fullName evidence="9">Prolipoprotein signal peptidase</fullName>
    </alternativeName>
    <alternativeName>
        <fullName evidence="9">Signal peptidase II</fullName>
        <shortName evidence="9">SPase II</shortName>
    </alternativeName>
</protein>
<feature type="transmembrane region" description="Helical" evidence="9">
    <location>
        <begin position="137"/>
        <end position="160"/>
    </location>
</feature>
<dbReference type="RefSeq" id="WP_082443884.1">
    <property type="nucleotide sequence ID" value="NZ_CYHG01000021.1"/>
</dbReference>
<dbReference type="EC" id="3.4.23.36" evidence="9"/>
<keyword evidence="2 9" id="KW-1003">Cell membrane</keyword>
<evidence type="ECO:0000256" key="7">
    <source>
        <dbReference type="ARBA" id="ARBA00022989"/>
    </source>
</evidence>
<evidence type="ECO:0000256" key="8">
    <source>
        <dbReference type="ARBA" id="ARBA00023136"/>
    </source>
</evidence>
<keyword evidence="12" id="KW-1185">Reference proteome</keyword>
<evidence type="ECO:0000256" key="5">
    <source>
        <dbReference type="ARBA" id="ARBA00022750"/>
    </source>
</evidence>
<dbReference type="GO" id="GO:0006508">
    <property type="term" value="P:proteolysis"/>
    <property type="evidence" value="ECO:0007669"/>
    <property type="project" value="UniProtKB-KW"/>
</dbReference>
<dbReference type="NCBIfam" id="TIGR00077">
    <property type="entry name" value="lspA"/>
    <property type="match status" value="1"/>
</dbReference>
<dbReference type="PRINTS" id="PR00781">
    <property type="entry name" value="LIPOSIGPTASE"/>
</dbReference>
<organism evidence="11 12">
    <name type="scientific">Marinomonas fungiae</name>
    <dbReference type="NCBI Taxonomy" id="1137284"/>
    <lineage>
        <taxon>Bacteria</taxon>
        <taxon>Pseudomonadati</taxon>
        <taxon>Pseudomonadota</taxon>
        <taxon>Gammaproteobacteria</taxon>
        <taxon>Oceanospirillales</taxon>
        <taxon>Oceanospirillaceae</taxon>
        <taxon>Marinomonas</taxon>
    </lineage>
</organism>
<feature type="transmembrane region" description="Helical" evidence="9">
    <location>
        <begin position="77"/>
        <end position="94"/>
    </location>
</feature>
<keyword evidence="6 9" id="KW-0378">Hydrolase</keyword>
<comment type="function">
    <text evidence="9">This protein specifically catalyzes the removal of signal peptides from prolipoproteins.</text>
</comment>
<comment type="similarity">
    <text evidence="1 9 10">Belongs to the peptidase A8 family.</text>
</comment>
<comment type="pathway">
    <text evidence="9">Protein modification; lipoprotein biosynthesis (signal peptide cleavage).</text>
</comment>